<feature type="non-terminal residue" evidence="3">
    <location>
        <position position="1"/>
    </location>
</feature>
<protein>
    <recommendedName>
        <fullName evidence="5">Sec1 family domain-containing protein 2</fullName>
    </recommendedName>
</protein>
<evidence type="ECO:0000256" key="2">
    <source>
        <dbReference type="SAM" id="MobiDB-lite"/>
    </source>
</evidence>
<dbReference type="Proteomes" id="UP000271974">
    <property type="component" value="Unassembled WGS sequence"/>
</dbReference>
<dbReference type="InterPro" id="IPR001619">
    <property type="entry name" value="Sec1-like"/>
</dbReference>
<dbReference type="GO" id="GO:0016192">
    <property type="term" value="P:vesicle-mediated transport"/>
    <property type="evidence" value="ECO:0007669"/>
    <property type="project" value="InterPro"/>
</dbReference>
<dbReference type="InterPro" id="IPR027482">
    <property type="entry name" value="Sec1-like_dom2"/>
</dbReference>
<name>A0A433TZY0_ELYCH</name>
<dbReference type="SUPFAM" id="SSF56815">
    <property type="entry name" value="Sec1/munc18-like (SM) proteins"/>
    <property type="match status" value="1"/>
</dbReference>
<dbReference type="STRING" id="188477.A0A433TZY0"/>
<dbReference type="PANTHER" id="PTHR11679">
    <property type="entry name" value="VESICLE PROTEIN SORTING-ASSOCIATED"/>
    <property type="match status" value="1"/>
</dbReference>
<dbReference type="Gene3D" id="3.40.50.1910">
    <property type="match status" value="1"/>
</dbReference>
<comment type="similarity">
    <text evidence="1">Belongs to the STXBP/unc-18/SEC1 family.</text>
</comment>
<dbReference type="OrthoDB" id="549905at2759"/>
<evidence type="ECO:0008006" key="5">
    <source>
        <dbReference type="Google" id="ProtNLM"/>
    </source>
</evidence>
<dbReference type="AlphaFoldDB" id="A0A433TZY0"/>
<dbReference type="InterPro" id="IPR036045">
    <property type="entry name" value="Sec1-like_sf"/>
</dbReference>
<organism evidence="3 4">
    <name type="scientific">Elysia chlorotica</name>
    <name type="common">Eastern emerald elysia</name>
    <name type="synonym">Sea slug</name>
    <dbReference type="NCBI Taxonomy" id="188477"/>
    <lineage>
        <taxon>Eukaryota</taxon>
        <taxon>Metazoa</taxon>
        <taxon>Spiralia</taxon>
        <taxon>Lophotrochozoa</taxon>
        <taxon>Mollusca</taxon>
        <taxon>Gastropoda</taxon>
        <taxon>Heterobranchia</taxon>
        <taxon>Euthyneura</taxon>
        <taxon>Panpulmonata</taxon>
        <taxon>Sacoglossa</taxon>
        <taxon>Placobranchoidea</taxon>
        <taxon>Plakobranchidae</taxon>
        <taxon>Elysia</taxon>
    </lineage>
</organism>
<proteinExistence type="inferred from homology"/>
<evidence type="ECO:0000313" key="3">
    <source>
        <dbReference type="EMBL" id="RUS87136.1"/>
    </source>
</evidence>
<reference evidence="3 4" key="1">
    <citation type="submission" date="2019-01" db="EMBL/GenBank/DDBJ databases">
        <title>A draft genome assembly of the solar-powered sea slug Elysia chlorotica.</title>
        <authorList>
            <person name="Cai H."/>
            <person name="Li Q."/>
            <person name="Fang X."/>
            <person name="Li J."/>
            <person name="Curtis N.E."/>
            <person name="Altenburger A."/>
            <person name="Shibata T."/>
            <person name="Feng M."/>
            <person name="Maeda T."/>
            <person name="Schwartz J.A."/>
            <person name="Shigenobu S."/>
            <person name="Lundholm N."/>
            <person name="Nishiyama T."/>
            <person name="Yang H."/>
            <person name="Hasebe M."/>
            <person name="Li S."/>
            <person name="Pierce S.K."/>
            <person name="Wang J."/>
        </authorList>
    </citation>
    <scope>NUCLEOTIDE SEQUENCE [LARGE SCALE GENOMIC DNA]</scope>
    <source>
        <strain evidence="3">EC2010</strain>
        <tissue evidence="3">Whole organism of an adult</tissue>
    </source>
</reference>
<evidence type="ECO:0000313" key="4">
    <source>
        <dbReference type="Proteomes" id="UP000271974"/>
    </source>
</evidence>
<dbReference type="EMBL" id="RQTK01000118">
    <property type="protein sequence ID" value="RUS87136.1"/>
    <property type="molecule type" value="Genomic_DNA"/>
</dbReference>
<sequence length="467" mass="50442">QALSSGLHALLQCLDVKEDIYSVGHTARLVATELEAYPPGRARRKATQSRASLVLVDRTLDLTPVLSHQAETLFDQLTNSLGPLPGHCNDRMVDMSALTHVNRESPSTTVLPGGLAPTQGNRQPTHLTPTIFKKQKEALMEVNRNLVEVAAAEKLPLNLGGSRPGRVSADLLDKTLALFKGKYSLIKKHLDLLQVAMATSQSLRNSGQTDAVTAAEKNLVQALADSMDGDSPVSALRLLARLADREMKASPKDREINLDDLLCLLSFAFSLSGGDCGDAEEADELRQKMVDWILQDRSDLPPIIKQIIGDTVSETILRDQIDSLWERLEAVGAARDDLSQFSSVLDPGDDTTPAHARPLLIQLMEAILDPARPDLVDVECKSGGLGNLLKSGFGFFKGSGKPRPGDAPLLILFVIGGVTSGEVKQLKDIVDKAAPQFEILLGGTRLPSIESTLESLYVQDNVNVTCL</sequence>
<comment type="caution">
    <text evidence="3">The sequence shown here is derived from an EMBL/GenBank/DDBJ whole genome shotgun (WGS) entry which is preliminary data.</text>
</comment>
<keyword evidence="4" id="KW-1185">Reference proteome</keyword>
<gene>
    <name evidence="3" type="ORF">EGW08_005068</name>
</gene>
<evidence type="ECO:0000256" key="1">
    <source>
        <dbReference type="ARBA" id="ARBA00009884"/>
    </source>
</evidence>
<accession>A0A433TZY0</accession>
<feature type="region of interest" description="Disordered" evidence="2">
    <location>
        <begin position="104"/>
        <end position="126"/>
    </location>
</feature>